<dbReference type="InterPro" id="IPR039374">
    <property type="entry name" value="SIP_fam"/>
</dbReference>
<reference evidence="4" key="1">
    <citation type="journal article" date="2019" name="Int. J. Syst. Evol. Microbiol.">
        <title>The Global Catalogue of Microorganisms (GCM) 10K type strain sequencing project: providing services to taxonomists for standard genome sequencing and annotation.</title>
        <authorList>
            <consortium name="The Broad Institute Genomics Platform"/>
            <consortium name="The Broad Institute Genome Sequencing Center for Infectious Disease"/>
            <person name="Wu L."/>
            <person name="Ma J."/>
        </authorList>
    </citation>
    <scope>NUCLEOTIDE SEQUENCE [LARGE SCALE GENOMIC DNA]</scope>
    <source>
        <strain evidence="4">CGMCC 1.12806</strain>
    </source>
</reference>
<dbReference type="PROSITE" id="PS51384">
    <property type="entry name" value="FAD_FR"/>
    <property type="match status" value="1"/>
</dbReference>
<comment type="similarity">
    <text evidence="1">Belongs to the SIP oxidoreductase family.</text>
</comment>
<dbReference type="SUPFAM" id="SSF63380">
    <property type="entry name" value="Riboflavin synthase domain-like"/>
    <property type="match status" value="1"/>
</dbReference>
<dbReference type="InterPro" id="IPR013113">
    <property type="entry name" value="SIP_FAD-bd"/>
</dbReference>
<dbReference type="InterPro" id="IPR017927">
    <property type="entry name" value="FAD-bd_FR_type"/>
</dbReference>
<proteinExistence type="inferred from homology"/>
<dbReference type="CDD" id="cd06193">
    <property type="entry name" value="siderophore_interacting"/>
    <property type="match status" value="1"/>
</dbReference>
<sequence>MAQHRTESPAAKLAVRVNNALTFRDLTVKGSENIAGCFKRIVLSGEDLKGFNSRGFDDHIKLFFPAKPGDAITLPTITEGGILWGEGPRPINREYTPLHFDAQANELTIDFYIHDGGIASEWADNVQPGDKLIIGGPRGSLLIPVDYQWQLYLCDETGLPALKRRLAELKNSASTAKIIVLVNVKEDSCIRYLEDDAAFNIEWVVSNGLQGEQEKDAVWQKVKSLPLPESDYYIWATGEGKLVKGLQDYFTVTKGLDPAYVRCVAYWHHK</sequence>
<dbReference type="Gene3D" id="2.40.30.10">
    <property type="entry name" value="Translation factors"/>
    <property type="match status" value="1"/>
</dbReference>
<comment type="caution">
    <text evidence="3">The sequence shown here is derived from an EMBL/GenBank/DDBJ whole genome shotgun (WGS) entry which is preliminary data.</text>
</comment>
<dbReference type="Pfam" id="PF04954">
    <property type="entry name" value="SIP"/>
    <property type="match status" value="1"/>
</dbReference>
<feature type="domain" description="FAD-binding FR-type" evidence="2">
    <location>
        <begin position="21"/>
        <end position="144"/>
    </location>
</feature>
<accession>A0ABQ1H3G6</accession>
<evidence type="ECO:0000259" key="2">
    <source>
        <dbReference type="PROSITE" id="PS51384"/>
    </source>
</evidence>
<keyword evidence="4" id="KW-1185">Reference proteome</keyword>
<dbReference type="EMBL" id="BMFZ01000010">
    <property type="protein sequence ID" value="GGA56203.1"/>
    <property type="molecule type" value="Genomic_DNA"/>
</dbReference>
<dbReference type="Proteomes" id="UP000627464">
    <property type="component" value="Unassembled WGS sequence"/>
</dbReference>
<dbReference type="InterPro" id="IPR007037">
    <property type="entry name" value="SIP_rossman_dom"/>
</dbReference>
<evidence type="ECO:0000256" key="1">
    <source>
        <dbReference type="ARBA" id="ARBA00035644"/>
    </source>
</evidence>
<name>A0ABQ1H3G6_9GAMM</name>
<dbReference type="PANTHER" id="PTHR30157">
    <property type="entry name" value="FERRIC REDUCTASE, NADPH-DEPENDENT"/>
    <property type="match status" value="1"/>
</dbReference>
<protein>
    <submittedName>
        <fullName evidence="3">NADPH-dependent ferric-chelate reductase</fullName>
    </submittedName>
</protein>
<evidence type="ECO:0000313" key="4">
    <source>
        <dbReference type="Proteomes" id="UP000627464"/>
    </source>
</evidence>
<evidence type="ECO:0000313" key="3">
    <source>
        <dbReference type="EMBL" id="GGA56203.1"/>
    </source>
</evidence>
<organism evidence="3 4">
    <name type="scientific">Hafnia psychrotolerans</name>
    <dbReference type="NCBI Taxonomy" id="1477018"/>
    <lineage>
        <taxon>Bacteria</taxon>
        <taxon>Pseudomonadati</taxon>
        <taxon>Pseudomonadota</taxon>
        <taxon>Gammaproteobacteria</taxon>
        <taxon>Enterobacterales</taxon>
        <taxon>Hafniaceae</taxon>
        <taxon>Hafnia</taxon>
    </lineage>
</organism>
<dbReference type="Gene3D" id="3.40.50.80">
    <property type="entry name" value="Nucleotide-binding domain of ferredoxin-NADP reductase (FNR) module"/>
    <property type="match status" value="1"/>
</dbReference>
<dbReference type="PANTHER" id="PTHR30157:SF0">
    <property type="entry name" value="NADPH-DEPENDENT FERRIC-CHELATE REDUCTASE"/>
    <property type="match status" value="1"/>
</dbReference>
<dbReference type="Pfam" id="PF08021">
    <property type="entry name" value="FAD_binding_9"/>
    <property type="match status" value="1"/>
</dbReference>
<dbReference type="InterPro" id="IPR039261">
    <property type="entry name" value="FNR_nucleotide-bd"/>
</dbReference>
<gene>
    <name evidence="3" type="primary">yqjH</name>
    <name evidence="3" type="ORF">GCM10011328_34570</name>
</gene>
<dbReference type="InterPro" id="IPR017938">
    <property type="entry name" value="Riboflavin_synthase-like_b-brl"/>
</dbReference>
<dbReference type="RefSeq" id="WP_188474779.1">
    <property type="nucleotide sequence ID" value="NZ_BMFZ01000010.1"/>
</dbReference>